<dbReference type="RefSeq" id="WP_144636736.1">
    <property type="nucleotide sequence ID" value="NZ_BNAX01000003.1"/>
</dbReference>
<gene>
    <name evidence="3" type="ORF">FNH06_09550</name>
</gene>
<evidence type="ECO:0000256" key="1">
    <source>
        <dbReference type="SAM" id="MobiDB-lite"/>
    </source>
</evidence>
<organism evidence="3 4">
    <name type="scientific">Amycolatopsis acidiphila</name>
    <dbReference type="NCBI Taxonomy" id="715473"/>
    <lineage>
        <taxon>Bacteria</taxon>
        <taxon>Bacillati</taxon>
        <taxon>Actinomycetota</taxon>
        <taxon>Actinomycetes</taxon>
        <taxon>Pseudonocardiales</taxon>
        <taxon>Pseudonocardiaceae</taxon>
        <taxon>Amycolatopsis</taxon>
    </lineage>
</organism>
<keyword evidence="2" id="KW-0732">Signal</keyword>
<feature type="region of interest" description="Disordered" evidence="1">
    <location>
        <begin position="44"/>
        <end position="102"/>
    </location>
</feature>
<feature type="compositionally biased region" description="Basic and acidic residues" evidence="1">
    <location>
        <begin position="73"/>
        <end position="87"/>
    </location>
</feature>
<proteinExistence type="predicted"/>
<evidence type="ECO:0000256" key="2">
    <source>
        <dbReference type="SAM" id="SignalP"/>
    </source>
</evidence>
<dbReference type="EMBL" id="VJZA01000011">
    <property type="protein sequence ID" value="TVT23437.1"/>
    <property type="molecule type" value="Genomic_DNA"/>
</dbReference>
<reference evidence="3 4" key="1">
    <citation type="submission" date="2019-07" db="EMBL/GenBank/DDBJ databases">
        <title>New species of Amycolatopsis and Streptomyces.</title>
        <authorList>
            <person name="Duangmal K."/>
            <person name="Teo W.F.A."/>
            <person name="Lipun K."/>
        </authorList>
    </citation>
    <scope>NUCLEOTIDE SEQUENCE [LARGE SCALE GENOMIC DNA]</scope>
    <source>
        <strain evidence="3 4">JCM 30562</strain>
    </source>
</reference>
<sequence length="134" mass="13918">MRRSVILLLLVAAPIAMAIVPMSLSEEPVTGGNTAVAVVEQDEAQLADAPPPPPPATVSAAKPVTTRQPAKNTRGETADERAARVSRDAMIPHPRPPAEPAIAPGVQEAYDSAFNAPPIDLGVLTPTPTTKPSY</sequence>
<dbReference type="AlphaFoldDB" id="A0A558AGQ1"/>
<evidence type="ECO:0000313" key="3">
    <source>
        <dbReference type="EMBL" id="TVT23437.1"/>
    </source>
</evidence>
<keyword evidence="4" id="KW-1185">Reference proteome</keyword>
<evidence type="ECO:0000313" key="4">
    <source>
        <dbReference type="Proteomes" id="UP000318578"/>
    </source>
</evidence>
<feature type="chain" id="PRO_5021754830" evidence="2">
    <location>
        <begin position="19"/>
        <end position="134"/>
    </location>
</feature>
<dbReference type="OrthoDB" id="4981820at2"/>
<name>A0A558AGQ1_9PSEU</name>
<protein>
    <submittedName>
        <fullName evidence="3">Uncharacterized protein</fullName>
    </submittedName>
</protein>
<feature type="signal peptide" evidence="2">
    <location>
        <begin position="1"/>
        <end position="18"/>
    </location>
</feature>
<accession>A0A558AGQ1</accession>
<comment type="caution">
    <text evidence="3">The sequence shown here is derived from an EMBL/GenBank/DDBJ whole genome shotgun (WGS) entry which is preliminary data.</text>
</comment>
<dbReference type="Proteomes" id="UP000318578">
    <property type="component" value="Unassembled WGS sequence"/>
</dbReference>